<accession>A0ABN6DNE8</accession>
<dbReference type="InterPro" id="IPR019652">
    <property type="entry name" value="DUF2509"/>
</dbReference>
<gene>
    <name evidence="2" type="ORF">ERHA53_36530</name>
</gene>
<keyword evidence="1" id="KW-1133">Transmembrane helix</keyword>
<evidence type="ECO:0000256" key="1">
    <source>
        <dbReference type="SAM" id="Phobius"/>
    </source>
</evidence>
<proteinExistence type="predicted"/>
<evidence type="ECO:0000313" key="3">
    <source>
        <dbReference type="Proteomes" id="UP000677515"/>
    </source>
</evidence>
<dbReference type="Proteomes" id="UP000677515">
    <property type="component" value="Chromosome"/>
</dbReference>
<feature type="transmembrane region" description="Helical" evidence="1">
    <location>
        <begin position="12"/>
        <end position="29"/>
    </location>
</feature>
<evidence type="ECO:0000313" key="2">
    <source>
        <dbReference type="EMBL" id="BCQ36310.1"/>
    </source>
</evidence>
<organism evidence="2 3">
    <name type="scientific">Erwinia rhapontici</name>
    <name type="common">Pectobacterium rhapontici</name>
    <dbReference type="NCBI Taxonomy" id="55212"/>
    <lineage>
        <taxon>Bacteria</taxon>
        <taxon>Pseudomonadati</taxon>
        <taxon>Pseudomonadota</taxon>
        <taxon>Gammaproteobacteria</taxon>
        <taxon>Enterobacterales</taxon>
        <taxon>Erwiniaceae</taxon>
        <taxon>Erwinia</taxon>
    </lineage>
</organism>
<sequence>MQTSTQRGSGALVMVMMILLMGTLMLNTTRRQLDDSMSQVGDERHYLQQFTGAMSALAWGERLHWVAAEEWHCQQQAEHHWRACFQPIDQLLRGDSGPDTLALYRWVGQQANGTLQAQPHGWLDYCPLTGEGACDVN</sequence>
<name>A0ABN6DNE8_ERWRD</name>
<keyword evidence="3" id="KW-1185">Reference proteome</keyword>
<keyword evidence="1" id="KW-0472">Membrane</keyword>
<dbReference type="RefSeq" id="WP_212813236.1">
    <property type="nucleotide sequence ID" value="NZ_AP024329.1"/>
</dbReference>
<keyword evidence="1" id="KW-0812">Transmembrane</keyword>
<dbReference type="Pfam" id="PF10713">
    <property type="entry name" value="DUF2509"/>
    <property type="match status" value="1"/>
</dbReference>
<reference evidence="2 3" key="1">
    <citation type="submission" date="2021-01" db="EMBL/GenBank/DDBJ databases">
        <title>Complete genome sequence of Erwinia rhapontici MAFF 311153.</title>
        <authorList>
            <person name="Morohoshi T."/>
            <person name="Someya N."/>
        </authorList>
    </citation>
    <scope>NUCLEOTIDE SEQUENCE [LARGE SCALE GENOMIC DNA]</scope>
    <source>
        <strain evidence="2 3">MAFF 311153</strain>
    </source>
</reference>
<protein>
    <submittedName>
        <fullName evidence="2">Membrane protein</fullName>
    </submittedName>
</protein>
<dbReference type="EMBL" id="AP024329">
    <property type="protein sequence ID" value="BCQ36310.1"/>
    <property type="molecule type" value="Genomic_DNA"/>
</dbReference>